<evidence type="ECO:0000313" key="2">
    <source>
        <dbReference type="EMBL" id="GLK70206.1"/>
    </source>
</evidence>
<accession>A0A9W6J5I9</accession>
<evidence type="ECO:0000256" key="1">
    <source>
        <dbReference type="SAM" id="MobiDB-lite"/>
    </source>
</evidence>
<dbReference type="AlphaFoldDB" id="A0A9W6J5I9"/>
<dbReference type="Proteomes" id="UP001143370">
    <property type="component" value="Unassembled WGS sequence"/>
</dbReference>
<comment type="caution">
    <text evidence="2">The sequence shown here is derived from an EMBL/GenBank/DDBJ whole genome shotgun (WGS) entry which is preliminary data.</text>
</comment>
<reference evidence="2" key="2">
    <citation type="submission" date="2023-01" db="EMBL/GenBank/DDBJ databases">
        <authorList>
            <person name="Sun Q."/>
            <person name="Evtushenko L."/>
        </authorList>
    </citation>
    <scope>NUCLEOTIDE SEQUENCE</scope>
    <source>
        <strain evidence="2">VKM B-2484</strain>
    </source>
</reference>
<sequence length="145" mass="16573">MARPGNNPKRRIAREGFLTDERKAELAVNARYGGSGHHKRNPADYGLERTNPRPTKSLCDALKVIRLEQASELMRRGISRGAVSELAYDGFPKFIWCVDEDGEVYEAKTDPSTLGVYHGYRLEEEDDLRDYVRDIWKQRCLSVGQ</sequence>
<reference evidence="2" key="1">
    <citation type="journal article" date="2014" name="Int. J. Syst. Evol. Microbiol.">
        <title>Complete genome sequence of Corynebacterium casei LMG S-19264T (=DSM 44701T), isolated from a smear-ripened cheese.</title>
        <authorList>
            <consortium name="US DOE Joint Genome Institute (JGI-PGF)"/>
            <person name="Walter F."/>
            <person name="Albersmeier A."/>
            <person name="Kalinowski J."/>
            <person name="Ruckert C."/>
        </authorList>
    </citation>
    <scope>NUCLEOTIDE SEQUENCE</scope>
    <source>
        <strain evidence="2">VKM B-2484</strain>
    </source>
</reference>
<name>A0A9W6J5I9_9HYPH</name>
<gene>
    <name evidence="2" type="ORF">GCM10017643_03210</name>
</gene>
<dbReference type="RefSeq" id="WP_213375190.1">
    <property type="nucleotide sequence ID" value="NZ_BSFJ01000002.1"/>
</dbReference>
<keyword evidence="3" id="KW-1185">Reference proteome</keyword>
<dbReference type="EMBL" id="BSFJ01000002">
    <property type="protein sequence ID" value="GLK70206.1"/>
    <property type="molecule type" value="Genomic_DNA"/>
</dbReference>
<protein>
    <submittedName>
        <fullName evidence="2">Uncharacterized protein</fullName>
    </submittedName>
</protein>
<organism evidence="2 3">
    <name type="scientific">Ancylobacter dichloromethanicus</name>
    <dbReference type="NCBI Taxonomy" id="518825"/>
    <lineage>
        <taxon>Bacteria</taxon>
        <taxon>Pseudomonadati</taxon>
        <taxon>Pseudomonadota</taxon>
        <taxon>Alphaproteobacteria</taxon>
        <taxon>Hyphomicrobiales</taxon>
        <taxon>Xanthobacteraceae</taxon>
        <taxon>Ancylobacter</taxon>
    </lineage>
</organism>
<proteinExistence type="predicted"/>
<feature type="region of interest" description="Disordered" evidence="1">
    <location>
        <begin position="28"/>
        <end position="52"/>
    </location>
</feature>
<evidence type="ECO:0000313" key="3">
    <source>
        <dbReference type="Proteomes" id="UP001143370"/>
    </source>
</evidence>